<gene>
    <name evidence="13" type="ORF">AC579_7717</name>
</gene>
<reference evidence="13 14" key="1">
    <citation type="submission" date="2015-07" db="EMBL/GenBank/DDBJ databases">
        <title>Comparative genomics of the Sigatoka disease complex on banana suggests a link between parallel evolutionary changes in Pseudocercospora fijiensis and Pseudocercospora eumusae and increased virulence on the banana host.</title>
        <authorList>
            <person name="Chang T.-C."/>
            <person name="Salvucci A."/>
            <person name="Crous P.W."/>
            <person name="Stergiopoulos I."/>
        </authorList>
    </citation>
    <scope>NUCLEOTIDE SEQUENCE [LARGE SCALE GENOMIC DNA]</scope>
    <source>
        <strain evidence="13 14">CBS 116634</strain>
    </source>
</reference>
<dbReference type="PANTHER" id="PTHR24223:SF399">
    <property type="entry name" value="ABC TRANSPORTER ATNG"/>
    <property type="match status" value="1"/>
</dbReference>
<feature type="domain" description="ABC transmembrane type-1" evidence="12">
    <location>
        <begin position="276"/>
        <end position="550"/>
    </location>
</feature>
<evidence type="ECO:0000256" key="2">
    <source>
        <dbReference type="ARBA" id="ARBA00022448"/>
    </source>
</evidence>
<feature type="transmembrane region" description="Helical" evidence="10">
    <location>
        <begin position="310"/>
        <end position="329"/>
    </location>
</feature>
<dbReference type="InterPro" id="IPR050173">
    <property type="entry name" value="ABC_transporter_C-like"/>
</dbReference>
<evidence type="ECO:0000259" key="12">
    <source>
        <dbReference type="PROSITE" id="PS50929"/>
    </source>
</evidence>
<dbReference type="CDD" id="cd03250">
    <property type="entry name" value="ABCC_MRP_domain1"/>
    <property type="match status" value="1"/>
</dbReference>
<dbReference type="GO" id="GO:0016887">
    <property type="term" value="F:ATP hydrolysis activity"/>
    <property type="evidence" value="ECO:0007669"/>
    <property type="project" value="InterPro"/>
</dbReference>
<evidence type="ECO:0000256" key="7">
    <source>
        <dbReference type="ARBA" id="ARBA00022989"/>
    </source>
</evidence>
<dbReference type="PROSITE" id="PS50893">
    <property type="entry name" value="ABC_TRANSPORTER_2"/>
    <property type="match status" value="2"/>
</dbReference>
<dbReference type="STRING" id="113226.A0A139IU68"/>
<accession>A0A139IU68</accession>
<keyword evidence="14" id="KW-1185">Reference proteome</keyword>
<evidence type="ECO:0000313" key="14">
    <source>
        <dbReference type="Proteomes" id="UP000073492"/>
    </source>
</evidence>
<feature type="transmembrane region" description="Helical" evidence="10">
    <location>
        <begin position="100"/>
        <end position="117"/>
    </location>
</feature>
<dbReference type="Gene3D" id="3.40.50.300">
    <property type="entry name" value="P-loop containing nucleotide triphosphate hydrolases"/>
    <property type="match status" value="2"/>
</dbReference>
<keyword evidence="6" id="KW-0067">ATP-binding</keyword>
<organism evidence="13 14">
    <name type="scientific">Pseudocercospora musae</name>
    <dbReference type="NCBI Taxonomy" id="113226"/>
    <lineage>
        <taxon>Eukaryota</taxon>
        <taxon>Fungi</taxon>
        <taxon>Dikarya</taxon>
        <taxon>Ascomycota</taxon>
        <taxon>Pezizomycotina</taxon>
        <taxon>Dothideomycetes</taxon>
        <taxon>Dothideomycetidae</taxon>
        <taxon>Mycosphaerellales</taxon>
        <taxon>Mycosphaerellaceae</taxon>
        <taxon>Pseudocercospora</taxon>
    </lineage>
</organism>
<dbReference type="SMART" id="SM00382">
    <property type="entry name" value="AAA"/>
    <property type="match status" value="2"/>
</dbReference>
<feature type="transmembrane region" description="Helical" evidence="10">
    <location>
        <begin position="1038"/>
        <end position="1058"/>
    </location>
</feature>
<evidence type="ECO:0000259" key="11">
    <source>
        <dbReference type="PROSITE" id="PS50893"/>
    </source>
</evidence>
<comment type="caution">
    <text evidence="13">The sequence shown here is derived from an EMBL/GenBank/DDBJ whole genome shotgun (WGS) entry which is preliminary data.</text>
</comment>
<dbReference type="PROSITE" id="PS50929">
    <property type="entry name" value="ABC_TM1F"/>
    <property type="match status" value="2"/>
</dbReference>
<dbReference type="CDD" id="cd18579">
    <property type="entry name" value="ABC_6TM_ABCC_D1"/>
    <property type="match status" value="1"/>
</dbReference>
<dbReference type="PROSITE" id="PS00211">
    <property type="entry name" value="ABC_TRANSPORTER_1"/>
    <property type="match status" value="2"/>
</dbReference>
<dbReference type="FunFam" id="1.20.1560.10:FF:000066">
    <property type="entry name" value="ABC multidrug transporter (Eurofung)"/>
    <property type="match status" value="1"/>
</dbReference>
<evidence type="ECO:0000256" key="1">
    <source>
        <dbReference type="ARBA" id="ARBA00004651"/>
    </source>
</evidence>
<feature type="transmembrane region" description="Helical" evidence="10">
    <location>
        <begin position="404"/>
        <end position="423"/>
    </location>
</feature>
<feature type="transmembrane region" description="Helical" evidence="10">
    <location>
        <begin position="158"/>
        <end position="175"/>
    </location>
</feature>
<dbReference type="Pfam" id="PF00005">
    <property type="entry name" value="ABC_tran"/>
    <property type="match status" value="2"/>
</dbReference>
<dbReference type="InterPro" id="IPR044746">
    <property type="entry name" value="ABCC_6TM_D1"/>
</dbReference>
<dbReference type="InterPro" id="IPR011527">
    <property type="entry name" value="ABC1_TM_dom"/>
</dbReference>
<dbReference type="InterPro" id="IPR003439">
    <property type="entry name" value="ABC_transporter-like_ATP-bd"/>
</dbReference>
<feature type="transmembrane region" description="Helical" evidence="10">
    <location>
        <begin position="129"/>
        <end position="146"/>
    </location>
</feature>
<dbReference type="SUPFAM" id="SSF90123">
    <property type="entry name" value="ABC transporter transmembrane region"/>
    <property type="match status" value="2"/>
</dbReference>
<evidence type="ECO:0000256" key="6">
    <source>
        <dbReference type="ARBA" id="ARBA00022840"/>
    </source>
</evidence>
<dbReference type="GO" id="GO:0140359">
    <property type="term" value="F:ABC-type transporter activity"/>
    <property type="evidence" value="ECO:0007669"/>
    <property type="project" value="InterPro"/>
</dbReference>
<feature type="transmembrane region" description="Helical" evidence="10">
    <location>
        <begin position="33"/>
        <end position="51"/>
    </location>
</feature>
<feature type="domain" description="ABC transmembrane type-1" evidence="12">
    <location>
        <begin position="899"/>
        <end position="1180"/>
    </location>
</feature>
<dbReference type="PANTHER" id="PTHR24223">
    <property type="entry name" value="ATP-BINDING CASSETTE SUB-FAMILY C"/>
    <property type="match status" value="1"/>
</dbReference>
<keyword evidence="8 10" id="KW-0472">Membrane</keyword>
<feature type="transmembrane region" description="Helical" evidence="10">
    <location>
        <begin position="254"/>
        <end position="273"/>
    </location>
</feature>
<dbReference type="Pfam" id="PF00664">
    <property type="entry name" value="ABC_membrane"/>
    <property type="match status" value="2"/>
</dbReference>
<dbReference type="EMBL" id="LFZO01000010">
    <property type="protein sequence ID" value="KXT18180.1"/>
    <property type="molecule type" value="Genomic_DNA"/>
</dbReference>
<keyword evidence="9" id="KW-0325">Glycoprotein</keyword>
<feature type="domain" description="ABC transporter" evidence="11">
    <location>
        <begin position="610"/>
        <end position="840"/>
    </location>
</feature>
<dbReference type="OrthoDB" id="6500128at2759"/>
<evidence type="ECO:0008006" key="15">
    <source>
        <dbReference type="Google" id="ProtNLM"/>
    </source>
</evidence>
<feature type="transmembrane region" description="Helical" evidence="10">
    <location>
        <begin position="1122"/>
        <end position="1145"/>
    </location>
</feature>
<dbReference type="GO" id="GO:0005524">
    <property type="term" value="F:ATP binding"/>
    <property type="evidence" value="ECO:0007669"/>
    <property type="project" value="UniProtKB-KW"/>
</dbReference>
<evidence type="ECO:0000256" key="3">
    <source>
        <dbReference type="ARBA" id="ARBA00022475"/>
    </source>
</evidence>
<feature type="transmembrane region" description="Helical" evidence="10">
    <location>
        <begin position="72"/>
        <end position="94"/>
    </location>
</feature>
<keyword evidence="7 10" id="KW-1133">Transmembrane helix</keyword>
<evidence type="ECO:0000313" key="13">
    <source>
        <dbReference type="EMBL" id="KXT18180.1"/>
    </source>
</evidence>
<evidence type="ECO:0000256" key="9">
    <source>
        <dbReference type="ARBA" id="ARBA00023180"/>
    </source>
</evidence>
<dbReference type="Proteomes" id="UP000073492">
    <property type="component" value="Unassembled WGS sequence"/>
</dbReference>
<keyword evidence="2" id="KW-0813">Transport</keyword>
<dbReference type="SUPFAM" id="SSF52540">
    <property type="entry name" value="P-loop containing nucleoside triphosphate hydrolases"/>
    <property type="match status" value="2"/>
</dbReference>
<name>A0A139IU68_9PEZI</name>
<keyword evidence="5" id="KW-0547">Nucleotide-binding</keyword>
<dbReference type="CDD" id="cd18580">
    <property type="entry name" value="ABC_6TM_ABCC_D2"/>
    <property type="match status" value="1"/>
</dbReference>
<dbReference type="FunFam" id="3.40.50.300:FF:000838">
    <property type="entry name" value="ABC multidrug transporter (Eurofung)"/>
    <property type="match status" value="1"/>
</dbReference>
<proteinExistence type="predicted"/>
<dbReference type="InterPro" id="IPR027417">
    <property type="entry name" value="P-loop_NTPase"/>
</dbReference>
<dbReference type="InterPro" id="IPR003593">
    <property type="entry name" value="AAA+_ATPase"/>
</dbReference>
<evidence type="ECO:0000256" key="4">
    <source>
        <dbReference type="ARBA" id="ARBA00022692"/>
    </source>
</evidence>
<evidence type="ECO:0000256" key="5">
    <source>
        <dbReference type="ARBA" id="ARBA00022741"/>
    </source>
</evidence>
<comment type="subcellular location">
    <subcellularLocation>
        <location evidence="1">Cell membrane</location>
        <topology evidence="1">Multi-pass membrane protein</topology>
    </subcellularLocation>
</comment>
<protein>
    <recommendedName>
        <fullName evidence="15">ABC transporter</fullName>
    </recommendedName>
</protein>
<dbReference type="FunFam" id="1.20.1560.10:FF:000055">
    <property type="entry name" value="ABC multidrug transporter (Eurofung)"/>
    <property type="match status" value="1"/>
</dbReference>
<dbReference type="InterPro" id="IPR017871">
    <property type="entry name" value="ABC_transporter-like_CS"/>
</dbReference>
<dbReference type="InterPro" id="IPR044726">
    <property type="entry name" value="ABCC_6TM_D2"/>
</dbReference>
<feature type="transmembrane region" description="Helical" evidence="10">
    <location>
        <begin position="935"/>
        <end position="959"/>
    </location>
</feature>
<dbReference type="Gene3D" id="1.20.1560.10">
    <property type="entry name" value="ABC transporter type 1, transmembrane domain"/>
    <property type="match status" value="2"/>
</dbReference>
<dbReference type="InterPro" id="IPR036640">
    <property type="entry name" value="ABC1_TM_sf"/>
</dbReference>
<keyword evidence="4 10" id="KW-0812">Transmembrane</keyword>
<sequence length="1452" mass="158105">MARCTPAVDDTFGPEIGPGCRAGFDFTLLFEQSFFQIAPSALLLLIVPVRASQLRRQTAKVLRNGAQRVKQAAIVALASTQLALLVLWSVAPLYRTKASIPAGVVSFLASLALLYLSSIEHAKNVRPSSLINCWVLFCLLFDIPQARTLWLRSGPRTLPILFTAGIAAKVIVLYLEARSKRRALFPPYRPSSPESLVNLYDRTTLWWLNPLFWTGYNSLLTIEKLYDVDAALSSRHVEQKFDKHWQRQSPASRWAVVLAMFASVKNTFLGMIIPRLCSSALKLCQPLLIARITALLRDGLNDGNNNEAKGLIGAAVLIYVGVAITTALYQRELQRMVTMIRGAAVSTVYSKALRLDSAKLADGAALTLVTADVMRVCFALQQVDHVFAAPVEIGVAVLLLGRQIGLVCIAPIMLAIAVAAISFRNSNIAVPMQRSWLAAISERVAYTSSVLGSPKGFKMLGLTDYFVHKIQGLRIKELAEYAEYRKYVTWRNVFGFIPQTFAPPLTLMIFTLGRGRQALDPTTAFTTMALVAILTEPVNELIHVIPQCQTALASMDRIQAFLRLAENRAGPILEHADVAGSSRAQPDRHQNADTTEVPVIEFPKSGAYAAQGPCLHQASVTLGDRQVLKNVDFSPVKARLNMVVGPVGSGKSVLLKAILSEIPLTSGHRSISPSTTFAYCEQDPWLPNDTVQNLILGLSALDNEWYHTVIQACALVQDIKSFPSGDATLVGAKGVSLSGGQRQRVALARAVYARRHVLIADDVFSGLDASTSRHVFSQVFGPRGICRAHGITVILATHSQKYLPEADHIVALGSDGTAVEQGTFDELNQLRGYVHELAIISKRSAHDPEHDDAFGPIVVKTQTSGADKIYLAHQDLARKTGDTAVYKYYLTSLGPKCCIMLSLSMIGFAFGNKFPDLWTRFWSEDSISTNPKRPLAFWIGISFLVAWIFAISCAANIWIMLVHAVPKSSAQLHKQLLLAVMHAPYKFFVETDSSVTLNRFSNDMSIIEGELAGAFLQSTNGVISMVITAGLIASGADYAAAALPGVFFVLWLIQKFYLRTSRQLRFLELESQAPLLQHCTETLAGVATIRAFGWQHQSHQKCADLLDKSQRAFYLMLCVQRWLNLVLGLVTAGIAIVVVSLAMAVPSASSAGAAGVSLLGVLGFSSHLSFVINAWTALETSLGAVARCKNFEASTASEDKQEECETPPADWPSRGEVEFKSITAAYNDGEDVLRSVSLSIAAGEKIGICGRSGSGKSSLLLTLLRLLDTSTGSIKIDGIDLSLLPRQLIRERLAALPQETLTFPGSVHLNLDPLSYGTARDAAAALEKVGLHDILSKQEGLESDMASLNLSQGQLQLFAIARALLRKSKIVVLDEMTSSVDSVTETAMLSLIKDEFEGSTVIAVAHRLKTIADFDRVVVMDSGSIVETGVPRQLLQQNGSIFKDMWEKSGHH</sequence>
<evidence type="ECO:0000256" key="8">
    <source>
        <dbReference type="ARBA" id="ARBA00023136"/>
    </source>
</evidence>
<feature type="domain" description="ABC transporter" evidence="11">
    <location>
        <begin position="1217"/>
        <end position="1447"/>
    </location>
</feature>
<feature type="transmembrane region" description="Helical" evidence="10">
    <location>
        <begin position="1151"/>
        <end position="1172"/>
    </location>
</feature>
<keyword evidence="3" id="KW-1003">Cell membrane</keyword>
<dbReference type="GO" id="GO:0005886">
    <property type="term" value="C:plasma membrane"/>
    <property type="evidence" value="ECO:0007669"/>
    <property type="project" value="UniProtKB-SubCell"/>
</dbReference>
<evidence type="ECO:0000256" key="10">
    <source>
        <dbReference type="SAM" id="Phobius"/>
    </source>
</evidence>